<keyword evidence="9" id="KW-1185">Reference proteome</keyword>
<dbReference type="Pfam" id="PF01891">
    <property type="entry name" value="CbiM"/>
    <property type="match status" value="1"/>
</dbReference>
<keyword evidence="3" id="KW-1003">Cell membrane</keyword>
<feature type="transmembrane region" description="Helical" evidence="7">
    <location>
        <begin position="141"/>
        <end position="167"/>
    </location>
</feature>
<evidence type="ECO:0000256" key="1">
    <source>
        <dbReference type="ARBA" id="ARBA00004651"/>
    </source>
</evidence>
<evidence type="ECO:0000256" key="6">
    <source>
        <dbReference type="ARBA" id="ARBA00023136"/>
    </source>
</evidence>
<evidence type="ECO:0000256" key="5">
    <source>
        <dbReference type="ARBA" id="ARBA00022989"/>
    </source>
</evidence>
<comment type="caution">
    <text evidence="8">The sequence shown here is derived from an EMBL/GenBank/DDBJ whole genome shotgun (WGS) entry which is preliminary data.</text>
</comment>
<evidence type="ECO:0000256" key="7">
    <source>
        <dbReference type="SAM" id="Phobius"/>
    </source>
</evidence>
<feature type="transmembrane region" description="Helical" evidence="7">
    <location>
        <begin position="179"/>
        <end position="202"/>
    </location>
</feature>
<gene>
    <name evidence="8" type="ORF">H8K26_16315</name>
</gene>
<feature type="transmembrane region" description="Helical" evidence="7">
    <location>
        <begin position="40"/>
        <end position="58"/>
    </location>
</feature>
<feature type="transmembrane region" description="Helical" evidence="7">
    <location>
        <begin position="103"/>
        <end position="121"/>
    </location>
</feature>
<dbReference type="Gene3D" id="1.10.1760.20">
    <property type="match status" value="1"/>
</dbReference>
<name>A0ABR6XJT2_9BURK</name>
<evidence type="ECO:0000256" key="2">
    <source>
        <dbReference type="ARBA" id="ARBA00022448"/>
    </source>
</evidence>
<evidence type="ECO:0000313" key="8">
    <source>
        <dbReference type="EMBL" id="MBC3813008.1"/>
    </source>
</evidence>
<feature type="transmembrane region" description="Helical" evidence="7">
    <location>
        <begin position="70"/>
        <end position="96"/>
    </location>
</feature>
<keyword evidence="2" id="KW-0813">Transport</keyword>
<dbReference type="EMBL" id="JACOFT010000007">
    <property type="protein sequence ID" value="MBC3813008.1"/>
    <property type="molecule type" value="Genomic_DNA"/>
</dbReference>
<sequence length="219" mass="24510">MGIFYTPVDISLCIFAMLVALVLLGVEIRKIPWQRLQEPTVFSAWCASIIVLILLWRMRVPVHKDLHLHLMGVALFALMFGRSLAILGIAVATLAYTAEYDGIWLNLGANILVLAVFPSYLSELILNKTRQYLPHHMFVYLFGNGFFGSLVVNASAGLLALTAHMLLAPVKIIPGDAIAYMLLLTWGEAFLVGFLTTIFAVYRPEWLFTFDDKIYLTGK</sequence>
<keyword evidence="4 7" id="KW-0812">Transmembrane</keyword>
<dbReference type="InterPro" id="IPR002751">
    <property type="entry name" value="CbiM/NikMN"/>
</dbReference>
<dbReference type="RefSeq" id="WP_190480926.1">
    <property type="nucleotide sequence ID" value="NZ_JACOFT010000007.1"/>
</dbReference>
<keyword evidence="6 7" id="KW-0472">Membrane</keyword>
<evidence type="ECO:0000256" key="3">
    <source>
        <dbReference type="ARBA" id="ARBA00022475"/>
    </source>
</evidence>
<reference evidence="8 9" key="1">
    <citation type="submission" date="2020-08" db="EMBL/GenBank/DDBJ databases">
        <title>Novel species isolated from subtropical streams in China.</title>
        <authorList>
            <person name="Lu H."/>
        </authorList>
    </citation>
    <scope>NUCLEOTIDE SEQUENCE [LARGE SCALE GENOMIC DNA]</scope>
    <source>
        <strain evidence="8 9">CCTCC AB 2015119</strain>
    </source>
</reference>
<keyword evidence="5 7" id="KW-1133">Transmembrane helix</keyword>
<organism evidence="8 9">
    <name type="scientific">Undibacterium aquatile</name>
    <dbReference type="NCBI Taxonomy" id="1537398"/>
    <lineage>
        <taxon>Bacteria</taxon>
        <taxon>Pseudomonadati</taxon>
        <taxon>Pseudomonadota</taxon>
        <taxon>Betaproteobacteria</taxon>
        <taxon>Burkholderiales</taxon>
        <taxon>Oxalobacteraceae</taxon>
        <taxon>Undibacterium</taxon>
    </lineage>
</organism>
<comment type="subcellular location">
    <subcellularLocation>
        <location evidence="1">Cell membrane</location>
        <topology evidence="1">Multi-pass membrane protein</topology>
    </subcellularLocation>
</comment>
<proteinExistence type="predicted"/>
<evidence type="ECO:0000256" key="4">
    <source>
        <dbReference type="ARBA" id="ARBA00022692"/>
    </source>
</evidence>
<evidence type="ECO:0000313" key="9">
    <source>
        <dbReference type="Proteomes" id="UP000637632"/>
    </source>
</evidence>
<dbReference type="Proteomes" id="UP000637632">
    <property type="component" value="Unassembled WGS sequence"/>
</dbReference>
<accession>A0ABR6XJT2</accession>
<protein>
    <submittedName>
        <fullName evidence="8">Energy-coupling factor ABC transporter permease</fullName>
    </submittedName>
</protein>
<feature type="transmembrane region" description="Helical" evidence="7">
    <location>
        <begin position="6"/>
        <end position="28"/>
    </location>
</feature>